<feature type="transmembrane region" description="Helical" evidence="1">
    <location>
        <begin position="411"/>
        <end position="431"/>
    </location>
</feature>
<feature type="transmembrane region" description="Helical" evidence="1">
    <location>
        <begin position="26"/>
        <end position="48"/>
    </location>
</feature>
<feature type="transmembrane region" description="Helical" evidence="1">
    <location>
        <begin position="268"/>
        <end position="288"/>
    </location>
</feature>
<feature type="transmembrane region" description="Helical" evidence="1">
    <location>
        <begin position="149"/>
        <end position="168"/>
    </location>
</feature>
<keyword evidence="1" id="KW-0472">Membrane</keyword>
<keyword evidence="4" id="KW-1185">Reference proteome</keyword>
<organism evidence="3 4">
    <name type="scientific">Brevibacterium linens</name>
    <dbReference type="NCBI Taxonomy" id="1703"/>
    <lineage>
        <taxon>Bacteria</taxon>
        <taxon>Bacillati</taxon>
        <taxon>Actinomycetota</taxon>
        <taxon>Actinomycetes</taxon>
        <taxon>Micrococcales</taxon>
        <taxon>Brevibacteriaceae</taxon>
        <taxon>Brevibacterium</taxon>
    </lineage>
</organism>
<sequence>MPRSFLAQARKVDEATPDTRSREVDFLRAAAITVVVLGHWTIIAVSATGGIEPHGLLDQARWTHPLTWLFQVMPIFFLVGGYSNALSWRSARRRQTGYAEWLRARLRRLGLPLIPLLIVWLVTCVIALASGAEPASVQLASQMALVPTWFLAAYLLVVIVAPPCLILWEKWGWWSIIAGIGLAGVVDLISIVTESTLAGYPNYLLVWASFHQFGYAWLDGRLSSLNRCLLLFVIGAVGLGFLVGFGPYPVSMITAGTDTISNSAPTRVTMAFLGMAQAGIVLMLQRPLAALLRSPGLWFLTVLVNQRIMTWFLWHLTALTALANVLIGLDAGALLPTPLTGIWWLTRPLWALVLFAITGVLVAIFGRFETPAPDDRPAPPMWMPIAASASICAGLAIMADTGMVDGDGVTWIWPLLPLIGMFVFGVVRLPGRRTAKG</sequence>
<feature type="domain" description="Acyltransferase 3" evidence="2">
    <location>
        <begin position="23"/>
        <end position="363"/>
    </location>
</feature>
<gene>
    <name evidence="3" type="ORF">AE0388_0159</name>
</gene>
<feature type="transmembrane region" description="Helical" evidence="1">
    <location>
        <begin position="68"/>
        <end position="88"/>
    </location>
</feature>
<feature type="transmembrane region" description="Helical" evidence="1">
    <location>
        <begin position="173"/>
        <end position="192"/>
    </location>
</feature>
<dbReference type="GO" id="GO:0016747">
    <property type="term" value="F:acyltransferase activity, transferring groups other than amino-acyl groups"/>
    <property type="evidence" value="ECO:0007669"/>
    <property type="project" value="InterPro"/>
</dbReference>
<feature type="transmembrane region" description="Helical" evidence="1">
    <location>
        <begin position="229"/>
        <end position="248"/>
    </location>
</feature>
<feature type="transmembrane region" description="Helical" evidence="1">
    <location>
        <begin position="380"/>
        <end position="399"/>
    </location>
</feature>
<keyword evidence="1" id="KW-1133">Transmembrane helix</keyword>
<evidence type="ECO:0000313" key="4">
    <source>
        <dbReference type="Proteomes" id="UP000031488"/>
    </source>
</evidence>
<dbReference type="EMBL" id="JTJZ01000006">
    <property type="protein sequence ID" value="KHS54316.1"/>
    <property type="molecule type" value="Genomic_DNA"/>
</dbReference>
<evidence type="ECO:0000313" key="3">
    <source>
        <dbReference type="EMBL" id="KHS54316.1"/>
    </source>
</evidence>
<evidence type="ECO:0000259" key="2">
    <source>
        <dbReference type="Pfam" id="PF01757"/>
    </source>
</evidence>
<comment type="caution">
    <text evidence="3">The sequence shown here is derived from an EMBL/GenBank/DDBJ whole genome shotgun (WGS) entry which is preliminary data.</text>
</comment>
<feature type="transmembrane region" description="Helical" evidence="1">
    <location>
        <begin position="109"/>
        <end position="129"/>
    </location>
</feature>
<evidence type="ECO:0000256" key="1">
    <source>
        <dbReference type="SAM" id="Phobius"/>
    </source>
</evidence>
<proteinExistence type="predicted"/>
<keyword evidence="3" id="KW-0808">Transferase</keyword>
<dbReference type="AlphaFoldDB" id="A0A0B9A649"/>
<dbReference type="InterPro" id="IPR002656">
    <property type="entry name" value="Acyl_transf_3_dom"/>
</dbReference>
<feature type="transmembrane region" description="Helical" evidence="1">
    <location>
        <begin position="198"/>
        <end position="217"/>
    </location>
</feature>
<reference evidence="3 4" key="1">
    <citation type="submission" date="2014-11" db="EMBL/GenBank/DDBJ databases">
        <title>Draft Genome Sequence of Brevibacterium linens AE038-8.</title>
        <authorList>
            <person name="Maizel D."/>
            <person name="Utturkar S.M."/>
            <person name="Brown S.D."/>
            <person name="Ferrero M."/>
            <person name="Rosen B.P."/>
        </authorList>
    </citation>
    <scope>NUCLEOTIDE SEQUENCE [LARGE SCALE GENOMIC DNA]</scope>
    <source>
        <strain evidence="3 4">AE038-8</strain>
    </source>
</reference>
<feature type="transmembrane region" description="Helical" evidence="1">
    <location>
        <begin position="308"/>
        <end position="329"/>
    </location>
</feature>
<protein>
    <submittedName>
        <fullName evidence="3">Acyltransferase 3</fullName>
    </submittedName>
</protein>
<feature type="transmembrane region" description="Helical" evidence="1">
    <location>
        <begin position="349"/>
        <end position="368"/>
    </location>
</feature>
<name>A0A0B9A649_BRELN</name>
<dbReference type="Proteomes" id="UP000031488">
    <property type="component" value="Unassembled WGS sequence"/>
</dbReference>
<keyword evidence="1" id="KW-0812">Transmembrane</keyword>
<accession>A0A0B9A649</accession>
<dbReference type="STRING" id="1703.BLSMQ_0425"/>
<dbReference type="Pfam" id="PF01757">
    <property type="entry name" value="Acyl_transf_3"/>
    <property type="match status" value="1"/>
</dbReference>
<keyword evidence="3" id="KW-0012">Acyltransferase</keyword>
<dbReference type="RefSeq" id="WP_039206205.1">
    <property type="nucleotide sequence ID" value="NZ_JTJZ01000006.1"/>
</dbReference>
<dbReference type="OrthoDB" id="8206682at2"/>
<dbReference type="PATRIC" id="fig|1703.6.peg.14"/>